<sequence length="161" mass="16959">MATAGCATDEDPAVATANPGRTSSAGPAGDSEASLLKFSQCVRDQGFAWYPDPQPDGGLVVHNPDGVDQGKLDKAEQACKKYQPGQGQQGPVPAEDLKKIQQMAQCVRDHGFAKYPDPDANGSITIDAQVLGVEPNDPAFRKAMQECQKFMPAPKGSKGNS</sequence>
<accession>A0ABS4TNU4</accession>
<evidence type="ECO:0008006" key="4">
    <source>
        <dbReference type="Google" id="ProtNLM"/>
    </source>
</evidence>
<comment type="caution">
    <text evidence="2">The sequence shown here is derived from an EMBL/GenBank/DDBJ whole genome shotgun (WGS) entry which is preliminary data.</text>
</comment>
<protein>
    <recommendedName>
        <fullName evidence="4">Lipoprotein</fullName>
    </recommendedName>
</protein>
<evidence type="ECO:0000256" key="1">
    <source>
        <dbReference type="SAM" id="MobiDB-lite"/>
    </source>
</evidence>
<proteinExistence type="predicted"/>
<dbReference type="RefSeq" id="WP_209642801.1">
    <property type="nucleotide sequence ID" value="NZ_JAGINW010000001.1"/>
</dbReference>
<reference evidence="2 3" key="1">
    <citation type="submission" date="2021-03" db="EMBL/GenBank/DDBJ databases">
        <title>Sequencing the genomes of 1000 actinobacteria strains.</title>
        <authorList>
            <person name="Klenk H.-P."/>
        </authorList>
    </citation>
    <scope>NUCLEOTIDE SEQUENCE [LARGE SCALE GENOMIC DNA]</scope>
    <source>
        <strain evidence="2 3">DSM 46670</strain>
    </source>
</reference>
<keyword evidence="3" id="KW-1185">Reference proteome</keyword>
<evidence type="ECO:0000313" key="3">
    <source>
        <dbReference type="Proteomes" id="UP001519332"/>
    </source>
</evidence>
<feature type="region of interest" description="Disordered" evidence="1">
    <location>
        <begin position="47"/>
        <end position="69"/>
    </location>
</feature>
<dbReference type="Proteomes" id="UP001519332">
    <property type="component" value="Unassembled WGS sequence"/>
</dbReference>
<name>A0ABS4TNU4_9PSEU</name>
<feature type="region of interest" description="Disordered" evidence="1">
    <location>
        <begin position="1"/>
        <end position="31"/>
    </location>
</feature>
<evidence type="ECO:0000313" key="2">
    <source>
        <dbReference type="EMBL" id="MBP2325625.1"/>
    </source>
</evidence>
<organism evidence="2 3">
    <name type="scientific">Kibdelosporangium banguiense</name>
    <dbReference type="NCBI Taxonomy" id="1365924"/>
    <lineage>
        <taxon>Bacteria</taxon>
        <taxon>Bacillati</taxon>
        <taxon>Actinomycetota</taxon>
        <taxon>Actinomycetes</taxon>
        <taxon>Pseudonocardiales</taxon>
        <taxon>Pseudonocardiaceae</taxon>
        <taxon>Kibdelosporangium</taxon>
    </lineage>
</organism>
<gene>
    <name evidence="2" type="ORF">JOF56_006010</name>
</gene>
<dbReference type="EMBL" id="JAGINW010000001">
    <property type="protein sequence ID" value="MBP2325625.1"/>
    <property type="molecule type" value="Genomic_DNA"/>
</dbReference>